<dbReference type="STRING" id="447689.BA195_02845"/>
<sequence length="64" mass="7185">MKEKIYKNRRIILYIGIILTVLGIFLAYYRYGKEPWETVGGFFTGFGIGVGLLSLGLKDPAANQ</sequence>
<keyword evidence="1" id="KW-1133">Transmembrane helix</keyword>
<organism evidence="2 3">
    <name type="scientific">Tenacibaculum soleae</name>
    <dbReference type="NCBI Taxonomy" id="447689"/>
    <lineage>
        <taxon>Bacteria</taxon>
        <taxon>Pseudomonadati</taxon>
        <taxon>Bacteroidota</taxon>
        <taxon>Flavobacteriia</taxon>
        <taxon>Flavobacteriales</taxon>
        <taxon>Flavobacteriaceae</taxon>
        <taxon>Tenacibaculum</taxon>
    </lineage>
</organism>
<dbReference type="OrthoDB" id="1191345at2"/>
<evidence type="ECO:0000256" key="1">
    <source>
        <dbReference type="SAM" id="Phobius"/>
    </source>
</evidence>
<dbReference type="AlphaFoldDB" id="A0A1B9Y1G5"/>
<keyword evidence="1" id="KW-0812">Transmembrane</keyword>
<dbReference type="Proteomes" id="UP000093186">
    <property type="component" value="Unassembled WGS sequence"/>
</dbReference>
<dbReference type="RefSeq" id="WP_068702239.1">
    <property type="nucleotide sequence ID" value="NZ_JAUOSG010000001.1"/>
</dbReference>
<dbReference type="EMBL" id="MAKX01000001">
    <property type="protein sequence ID" value="OCK43658.1"/>
    <property type="molecule type" value="Genomic_DNA"/>
</dbReference>
<evidence type="ECO:0000313" key="2">
    <source>
        <dbReference type="EMBL" id="OCK43658.1"/>
    </source>
</evidence>
<proteinExistence type="predicted"/>
<feature type="transmembrane region" description="Helical" evidence="1">
    <location>
        <begin position="12"/>
        <end position="32"/>
    </location>
</feature>
<feature type="transmembrane region" description="Helical" evidence="1">
    <location>
        <begin position="38"/>
        <end position="57"/>
    </location>
</feature>
<accession>A0A1B9Y1G5</accession>
<comment type="caution">
    <text evidence="2">The sequence shown here is derived from an EMBL/GenBank/DDBJ whole genome shotgun (WGS) entry which is preliminary data.</text>
</comment>
<name>A0A1B9Y1G5_9FLAO</name>
<reference evidence="2 3" key="1">
    <citation type="submission" date="2016-06" db="EMBL/GenBank/DDBJ databases">
        <title>Draft Genome Sequence of Tenacibaculum soleae UCD-KL19.</title>
        <authorList>
            <person name="Eisen J.A."/>
            <person name="Coil D.A."/>
            <person name="Lujan K.M."/>
        </authorList>
    </citation>
    <scope>NUCLEOTIDE SEQUENCE [LARGE SCALE GENOMIC DNA]</scope>
    <source>
        <strain evidence="2 3">UCD-KL19</strain>
    </source>
</reference>
<evidence type="ECO:0000313" key="3">
    <source>
        <dbReference type="Proteomes" id="UP000093186"/>
    </source>
</evidence>
<keyword evidence="3" id="KW-1185">Reference proteome</keyword>
<keyword evidence="1" id="KW-0472">Membrane</keyword>
<protein>
    <submittedName>
        <fullName evidence="2">Uncharacterized protein</fullName>
    </submittedName>
</protein>
<gene>
    <name evidence="2" type="ORF">BA195_02845</name>
</gene>